<sequence length="911" mass="102517">MASPKEADAGEKVVLIGNESDILHCGYNHALSHGGKRYPSADHYAHAMILTQLGLGDVHILELLATTSRDVPSKARKLLNENMPQGHDMNSLADYLVKSRISYTMQGLKLRAEQDKEFEKTLMETGEALLIVCDASDADSGVGMDMDAFVSFAHRHNANAEVISKWMKDEVNRPPEVGKNQLGFALMWLRYEIREKRRSEKLTTVPTKVEGVSKDQNEAPVYITVSDQVLSLTGVYRPLSNYFAYTFEMKGEKFRSVEHYAYQRLFDALRLDDKCIEKIRTCVDPKDVITVAQRVFNEQKIEPSHLESKKARMDKWRQSAMKHKISKNDVLQKLLLSSGHAILIDTYQSGDESDAVWSCGADEYELQNLLSKQYMTPSHFINWFCKRGKVPKNMEHFGGNKAGMLLMELRAKFAASNPQGANVSFIAPVHGYPIIKNATTAHLICFSPEGIFHPLYPGEITTPGEATKLPSPMHYVAKKAIDFLKISAEDAEYIFEGEKSTDVWHRLHEVMETSLIKLQTLHAWFMEERQNVIKSALKLMFDQHPQLLRTLLDTEDALLVCCSRYTTADAELTIGMRERDLRAWMTAVNVDTKQLLDLCARPLAYRPPYLGGNRLGIILMELRREFVLKGVFPQLLPELPVSTEAILGTESASESFTPDGEFAVTGPSHYLTLWANPYLLYAKAEENPELWGLATAQKPPPKLISIDEQKVGEVLESFDKMGAQWDRKMVRALTVEEVRAVYLRSIMNAKVKQGESSQQESQMLELTKKNHDLLALKRSYEEARERHCALPNQTMPSQATPSQTRHERRTSPHNSRSRGTVMRGGPGTYVVSASGPFHASGPSVMKANPRATDMPPRRSPPRRRATPPTPLAKVQQPPARAPTPPKQKPVVPKKVVNEDELSEGEIISDDE</sequence>
<accession>A0A1I7ZIX6</accession>
<dbReference type="InterPro" id="IPR037238">
    <property type="entry name" value="YbiA-like_sf"/>
</dbReference>
<dbReference type="Gene3D" id="1.10.357.40">
    <property type="entry name" value="YbiA-like"/>
    <property type="match status" value="3"/>
</dbReference>
<dbReference type="InterPro" id="IPR012816">
    <property type="entry name" value="NADAR"/>
</dbReference>
<evidence type="ECO:0000256" key="1">
    <source>
        <dbReference type="SAM" id="MobiDB-lite"/>
    </source>
</evidence>
<dbReference type="Proteomes" id="UP000095287">
    <property type="component" value="Unplaced"/>
</dbReference>
<dbReference type="AlphaFoldDB" id="A0A1I7ZIX6"/>
<dbReference type="CDD" id="cd15457">
    <property type="entry name" value="NADAR"/>
    <property type="match status" value="3"/>
</dbReference>
<dbReference type="WBParaSite" id="L893_g26993.t1">
    <property type="protein sequence ID" value="L893_g26993.t1"/>
    <property type="gene ID" value="L893_g26993"/>
</dbReference>
<name>A0A1I7ZIX6_9BILA</name>
<proteinExistence type="predicted"/>
<dbReference type="SUPFAM" id="SSF143990">
    <property type="entry name" value="YbiA-like"/>
    <property type="match status" value="3"/>
</dbReference>
<protein>
    <submittedName>
        <fullName evidence="3">DUF1768 domain-containing protein</fullName>
    </submittedName>
</protein>
<feature type="compositionally biased region" description="Polar residues" evidence="1">
    <location>
        <begin position="791"/>
        <end position="803"/>
    </location>
</feature>
<evidence type="ECO:0000313" key="3">
    <source>
        <dbReference type="WBParaSite" id="L893_g26993.t1"/>
    </source>
</evidence>
<keyword evidence="2" id="KW-1185">Reference proteome</keyword>
<evidence type="ECO:0000313" key="2">
    <source>
        <dbReference type="Proteomes" id="UP000095287"/>
    </source>
</evidence>
<organism evidence="2 3">
    <name type="scientific">Steinernema glaseri</name>
    <dbReference type="NCBI Taxonomy" id="37863"/>
    <lineage>
        <taxon>Eukaryota</taxon>
        <taxon>Metazoa</taxon>
        <taxon>Ecdysozoa</taxon>
        <taxon>Nematoda</taxon>
        <taxon>Chromadorea</taxon>
        <taxon>Rhabditida</taxon>
        <taxon>Tylenchina</taxon>
        <taxon>Panagrolaimomorpha</taxon>
        <taxon>Strongyloidoidea</taxon>
        <taxon>Steinernematidae</taxon>
        <taxon>Steinernema</taxon>
    </lineage>
</organism>
<feature type="compositionally biased region" description="Acidic residues" evidence="1">
    <location>
        <begin position="898"/>
        <end position="911"/>
    </location>
</feature>
<feature type="region of interest" description="Disordered" evidence="1">
    <location>
        <begin position="784"/>
        <end position="911"/>
    </location>
</feature>
<reference evidence="3" key="1">
    <citation type="submission" date="2016-11" db="UniProtKB">
        <authorList>
            <consortium name="WormBaseParasite"/>
        </authorList>
    </citation>
    <scope>IDENTIFICATION</scope>
</reference>